<keyword evidence="1 4" id="KW-0732">Signal</keyword>
<feature type="signal peptide" evidence="4">
    <location>
        <begin position="1"/>
        <end position="26"/>
    </location>
</feature>
<gene>
    <name evidence="5" type="ORF">HGI39_08140</name>
    <name evidence="6" type="ORF">IS491_10050</name>
</gene>
<evidence type="ECO:0000256" key="4">
    <source>
        <dbReference type="SAM" id="SignalP"/>
    </source>
</evidence>
<dbReference type="Gene3D" id="2.60.40.1240">
    <property type="match status" value="1"/>
</dbReference>
<evidence type="ECO:0000256" key="3">
    <source>
        <dbReference type="PROSITE-ProRule" id="PRU00591"/>
    </source>
</evidence>
<dbReference type="Proteomes" id="UP001194098">
    <property type="component" value="Unassembled WGS sequence"/>
</dbReference>
<evidence type="ECO:0000313" key="5">
    <source>
        <dbReference type="EMBL" id="MBC2474670.1"/>
    </source>
</evidence>
<dbReference type="Gene3D" id="2.10.270.10">
    <property type="entry name" value="Cholin Binding"/>
    <property type="match status" value="1"/>
</dbReference>
<protein>
    <recommendedName>
        <fullName evidence="8">Cell wall-binding protein</fullName>
    </recommendedName>
</protein>
<dbReference type="Proteomes" id="UP000631418">
    <property type="component" value="Unassembled WGS sequence"/>
</dbReference>
<dbReference type="InterPro" id="IPR018337">
    <property type="entry name" value="Cell_wall/Cho-bd_repeat"/>
</dbReference>
<dbReference type="InterPro" id="IPR029050">
    <property type="entry name" value="Immunoprotect_excell_Ig-like"/>
</dbReference>
<evidence type="ECO:0008006" key="8">
    <source>
        <dbReference type="Google" id="ProtNLM"/>
    </source>
</evidence>
<feature type="chain" id="PRO_5041921056" description="Cell wall-binding protein" evidence="4">
    <location>
        <begin position="27"/>
        <end position="215"/>
    </location>
</feature>
<dbReference type="Pfam" id="PF19127">
    <property type="entry name" value="Choline_bind_3"/>
    <property type="match status" value="1"/>
</dbReference>
<dbReference type="PROSITE" id="PS51170">
    <property type="entry name" value="CW"/>
    <property type="match status" value="1"/>
</dbReference>
<dbReference type="EMBL" id="JADOEF010000001">
    <property type="protein sequence ID" value="MBF7809000.1"/>
    <property type="molecule type" value="Genomic_DNA"/>
</dbReference>
<reference evidence="5" key="3">
    <citation type="journal article" date="2022" name="Nat. Biotechnol.">
        <title>Carbon-negative production of acetone and isopropanol by gas fermentation at industrial pilot scale.</title>
        <authorList>
            <person name="Liew F.E."/>
            <person name="Nogle R."/>
            <person name="Abdalla T."/>
            <person name="Rasor B.J."/>
            <person name="Canter C."/>
            <person name="Jensen R.O."/>
            <person name="Wang L."/>
            <person name="Strutz J."/>
            <person name="Chirania P."/>
            <person name="De Tissera S."/>
            <person name="Mueller A.P."/>
            <person name="Ruan Z."/>
            <person name="Gao A."/>
            <person name="Tran L."/>
            <person name="Engle N.L."/>
            <person name="Bromley J.C."/>
            <person name="Daniell J."/>
            <person name="Conrado R."/>
            <person name="Tschaplinski T.J."/>
            <person name="Giannone R.J."/>
            <person name="Hettich R.L."/>
            <person name="Karim A.S."/>
            <person name="Simpson S.D."/>
            <person name="Brown S.D."/>
            <person name="Leang C."/>
            <person name="Jewett M.C."/>
            <person name="Kopke M."/>
        </authorList>
    </citation>
    <scope>NUCLEOTIDE SEQUENCE</scope>
    <source>
        <strain evidence="5">DJ015</strain>
    </source>
</reference>
<sequence length="215" mass="24670">MVKKKFIATLLTGLLIVGALPVSASAEWKHDNTGWWYSDWNSWYTGWKEIDGKWYYFNYNGYMAHDTTIDGYQLGSDGARIERVYKAGEKWIVDGQWEFTINSVETTKDRNQFSDKDPAQVVIINYSYKNLGYSSQFMDLYFSDFTVIDEKGEVAETYPVNIKYYPKETPIGASCSKAQVGYGLANNSSEITIQVQQYVSGTYREEKATFKVPVK</sequence>
<keyword evidence="2" id="KW-0677">Repeat</keyword>
<reference evidence="6" key="2">
    <citation type="submission" date="2020-11" db="EMBL/GenBank/DDBJ databases">
        <authorList>
            <person name="Thieme N."/>
            <person name="Liebl W."/>
            <person name="Zverlov V."/>
        </authorList>
    </citation>
    <scope>NUCLEOTIDE SEQUENCE</scope>
    <source>
        <strain evidence="6">NT08</strain>
    </source>
</reference>
<evidence type="ECO:0000256" key="1">
    <source>
        <dbReference type="ARBA" id="ARBA00022729"/>
    </source>
</evidence>
<evidence type="ECO:0000256" key="2">
    <source>
        <dbReference type="ARBA" id="ARBA00022737"/>
    </source>
</evidence>
<dbReference type="EMBL" id="JABAGV010000016">
    <property type="protein sequence ID" value="MBC2474670.1"/>
    <property type="molecule type" value="Genomic_DNA"/>
</dbReference>
<comment type="caution">
    <text evidence="6">The sequence shown here is derived from an EMBL/GenBank/DDBJ whole genome shotgun (WGS) entry which is preliminary data.</text>
</comment>
<feature type="repeat" description="Cell wall-binding" evidence="3">
    <location>
        <begin position="44"/>
        <end position="63"/>
    </location>
</feature>
<evidence type="ECO:0000313" key="7">
    <source>
        <dbReference type="Proteomes" id="UP000631418"/>
    </source>
</evidence>
<accession>A0AAE2RP09</accession>
<dbReference type="SUPFAM" id="SSF69360">
    <property type="entry name" value="Cell wall binding repeat"/>
    <property type="match status" value="1"/>
</dbReference>
<reference evidence="5" key="1">
    <citation type="submission" date="2020-04" db="EMBL/GenBank/DDBJ databases">
        <authorList>
            <person name="Brown S."/>
        </authorList>
    </citation>
    <scope>NUCLEOTIDE SEQUENCE</scope>
    <source>
        <strain evidence="5">DJ015</strain>
    </source>
</reference>
<proteinExistence type="predicted"/>
<dbReference type="AlphaFoldDB" id="A0AAE2RP09"/>
<organism evidence="6 7">
    <name type="scientific">Clostridium beijerinckii</name>
    <name type="common">Clostridium MP</name>
    <dbReference type="NCBI Taxonomy" id="1520"/>
    <lineage>
        <taxon>Bacteria</taxon>
        <taxon>Bacillati</taxon>
        <taxon>Bacillota</taxon>
        <taxon>Clostridia</taxon>
        <taxon>Eubacteriales</taxon>
        <taxon>Clostridiaceae</taxon>
        <taxon>Clostridium</taxon>
    </lineage>
</organism>
<name>A0AAE2RP09_CLOBE</name>
<evidence type="ECO:0000313" key="6">
    <source>
        <dbReference type="EMBL" id="MBF7809000.1"/>
    </source>
</evidence>